<organism evidence="2 3">
    <name type="scientific">Pleuronectes platessa</name>
    <name type="common">European plaice</name>
    <dbReference type="NCBI Taxonomy" id="8262"/>
    <lineage>
        <taxon>Eukaryota</taxon>
        <taxon>Metazoa</taxon>
        <taxon>Chordata</taxon>
        <taxon>Craniata</taxon>
        <taxon>Vertebrata</taxon>
        <taxon>Euteleostomi</taxon>
        <taxon>Actinopterygii</taxon>
        <taxon>Neopterygii</taxon>
        <taxon>Teleostei</taxon>
        <taxon>Neoteleostei</taxon>
        <taxon>Acanthomorphata</taxon>
        <taxon>Carangaria</taxon>
        <taxon>Pleuronectiformes</taxon>
        <taxon>Pleuronectoidei</taxon>
        <taxon>Pleuronectidae</taxon>
        <taxon>Pleuronectes</taxon>
    </lineage>
</organism>
<sequence length="99" mass="10673">MRQHTADDTAVDGRASALPSHPAGEDSHALLQGPAMWPQEVVRVSTGSTLCFLSVADLRTELQLPHTASRVREHKWKAAHRSVPKGKEPLEASASGGER</sequence>
<keyword evidence="3" id="KW-1185">Reference proteome</keyword>
<evidence type="ECO:0000256" key="1">
    <source>
        <dbReference type="SAM" id="MobiDB-lite"/>
    </source>
</evidence>
<dbReference type="EMBL" id="CADEAL010001669">
    <property type="protein sequence ID" value="CAB1434538.1"/>
    <property type="molecule type" value="Genomic_DNA"/>
</dbReference>
<feature type="region of interest" description="Disordered" evidence="1">
    <location>
        <begin position="1"/>
        <end position="32"/>
    </location>
</feature>
<dbReference type="AlphaFoldDB" id="A0A9N7UQS7"/>
<feature type="compositionally biased region" description="Basic residues" evidence="1">
    <location>
        <begin position="72"/>
        <end position="84"/>
    </location>
</feature>
<comment type="caution">
    <text evidence="2">The sequence shown here is derived from an EMBL/GenBank/DDBJ whole genome shotgun (WGS) entry which is preliminary data.</text>
</comment>
<reference evidence="2" key="1">
    <citation type="submission" date="2020-03" db="EMBL/GenBank/DDBJ databases">
        <authorList>
            <person name="Weist P."/>
        </authorList>
    </citation>
    <scope>NUCLEOTIDE SEQUENCE</scope>
</reference>
<accession>A0A9N7UQS7</accession>
<proteinExistence type="predicted"/>
<evidence type="ECO:0000313" key="3">
    <source>
        <dbReference type="Proteomes" id="UP001153269"/>
    </source>
</evidence>
<dbReference type="Proteomes" id="UP001153269">
    <property type="component" value="Unassembled WGS sequence"/>
</dbReference>
<protein>
    <submittedName>
        <fullName evidence="2">Uncharacterized protein</fullName>
    </submittedName>
</protein>
<feature type="region of interest" description="Disordered" evidence="1">
    <location>
        <begin position="67"/>
        <end position="99"/>
    </location>
</feature>
<name>A0A9N7UQS7_PLEPL</name>
<gene>
    <name evidence="2" type="ORF">PLEPLA_LOCUS22580</name>
</gene>
<evidence type="ECO:0000313" key="2">
    <source>
        <dbReference type="EMBL" id="CAB1434538.1"/>
    </source>
</evidence>